<comment type="caution">
    <text evidence="1">The sequence shown here is derived from an EMBL/GenBank/DDBJ whole genome shotgun (WGS) entry which is preliminary data.</text>
</comment>
<dbReference type="eggNOG" id="ENOG502Z9BG">
    <property type="taxonomic scope" value="Bacteria"/>
</dbReference>
<dbReference type="STRING" id="391587.KAOT1_18462"/>
<evidence type="ECO:0008006" key="3">
    <source>
        <dbReference type="Google" id="ProtNLM"/>
    </source>
</evidence>
<protein>
    <recommendedName>
        <fullName evidence="3">Deoxyribose-phosphate aldolase</fullName>
    </recommendedName>
</protein>
<proteinExistence type="predicted"/>
<organism evidence="1 2">
    <name type="scientific">Kordia algicida OT-1</name>
    <dbReference type="NCBI Taxonomy" id="391587"/>
    <lineage>
        <taxon>Bacteria</taxon>
        <taxon>Pseudomonadati</taxon>
        <taxon>Bacteroidota</taxon>
        <taxon>Flavobacteriia</taxon>
        <taxon>Flavobacteriales</taxon>
        <taxon>Flavobacteriaceae</taxon>
        <taxon>Kordia</taxon>
    </lineage>
</organism>
<gene>
    <name evidence="1" type="ORF">KAOT1_18462</name>
</gene>
<dbReference type="HOGENOM" id="CLU_1114512_0_0_10"/>
<dbReference type="InterPro" id="IPR045444">
    <property type="entry name" value="DUF6503"/>
</dbReference>
<dbReference type="Proteomes" id="UP000002945">
    <property type="component" value="Unassembled WGS sequence"/>
</dbReference>
<accession>A9DNE7</accession>
<dbReference type="EMBL" id="ABIB01000002">
    <property type="protein sequence ID" value="EDP97173.1"/>
    <property type="molecule type" value="Genomic_DNA"/>
</dbReference>
<evidence type="ECO:0000313" key="1">
    <source>
        <dbReference type="EMBL" id="EDP97173.1"/>
    </source>
</evidence>
<name>A9DNE7_9FLAO</name>
<dbReference type="AlphaFoldDB" id="A9DNE7"/>
<keyword evidence="2" id="KW-1185">Reference proteome</keyword>
<dbReference type="Pfam" id="PF20113">
    <property type="entry name" value="DUF6503"/>
    <property type="match status" value="1"/>
</dbReference>
<reference evidence="1 2" key="1">
    <citation type="journal article" date="2011" name="J. Bacteriol.">
        <title>Genome sequence of the algicidal bacterium Kordia algicida OT-1.</title>
        <authorList>
            <person name="Lee H.S."/>
            <person name="Kang S.G."/>
            <person name="Kwon K.K."/>
            <person name="Lee J.H."/>
            <person name="Kim S.J."/>
        </authorList>
    </citation>
    <scope>NUCLEOTIDE SEQUENCE [LARGE SCALE GENOMIC DNA]</scope>
    <source>
        <strain evidence="1 2">OT-1</strain>
    </source>
</reference>
<evidence type="ECO:0000313" key="2">
    <source>
        <dbReference type="Proteomes" id="UP000002945"/>
    </source>
</evidence>
<sequence length="277" mass="31743">MQDQSIFMKLIPLFLVISLLFGITACETNEKETSKTTSKVVETTQIEDTKSVDKATKILQETIKAHGGTLYDQANYQFEFRGKTFRFKNNGNEYRYELETTKGGTKTLDVLENGDFSRQVDNKEVTLSEKKKNSAIGSVNSVIYFATLPHKLKDAAVNKEFVAETTIKGQKYDVLKITFNEEGGGEDYDDEYHYWINQKTKKIDYLAYNYQVNDGGVRFRSAYNRRVVDGITFQDYINYKAEVATPLKDLPALYERGELKELSKIETQKVINLNNKS</sequence>